<gene>
    <name evidence="3" type="primary">LOC111134251</name>
</gene>
<organism evidence="2 3">
    <name type="scientific">Crassostrea virginica</name>
    <name type="common">Eastern oyster</name>
    <dbReference type="NCBI Taxonomy" id="6565"/>
    <lineage>
        <taxon>Eukaryota</taxon>
        <taxon>Metazoa</taxon>
        <taxon>Spiralia</taxon>
        <taxon>Lophotrochozoa</taxon>
        <taxon>Mollusca</taxon>
        <taxon>Bivalvia</taxon>
        <taxon>Autobranchia</taxon>
        <taxon>Pteriomorphia</taxon>
        <taxon>Ostreida</taxon>
        <taxon>Ostreoidea</taxon>
        <taxon>Ostreidae</taxon>
        <taxon>Crassostrea</taxon>
    </lineage>
</organism>
<dbReference type="RefSeq" id="XP_022338847.1">
    <property type="nucleotide sequence ID" value="XM_022483139.1"/>
</dbReference>
<sequence length="247" mass="28310">MIFEKTMNLFLPIDVGSIQVLIIFILKPIFLSYAMPCPDSLKTMITVLKCPSNVIEWNTRATLFNCSSFEQTCVEPKMFEYHCVLTEKMTHLVEVCAPAKFIQGQNCAEFNTIGCLIQESQVKCNDGDLPCPGAYRSTTTYNYQSCFETLRHTTTKKYGTTQAPVEDVAVQHEEEVSDKFRPEFNDRILLQVVPSVVLFGYSVIMTTLFVLLYMKIKRHIDSTKRKDLTLLVREEMQNEPSITLNEE</sequence>
<protein>
    <submittedName>
        <fullName evidence="3">Uncharacterized protein LOC111134251</fullName>
    </submittedName>
</protein>
<dbReference type="Proteomes" id="UP000694844">
    <property type="component" value="Chromosome 5"/>
</dbReference>
<feature type="transmembrane region" description="Helical" evidence="1">
    <location>
        <begin position="188"/>
        <end position="214"/>
    </location>
</feature>
<keyword evidence="1" id="KW-1133">Transmembrane helix</keyword>
<keyword evidence="1" id="KW-0812">Transmembrane</keyword>
<accession>A0A8B8EDV7</accession>
<evidence type="ECO:0000313" key="3">
    <source>
        <dbReference type="RefSeq" id="XP_022338847.1"/>
    </source>
</evidence>
<reference evidence="3" key="1">
    <citation type="submission" date="2025-08" db="UniProtKB">
        <authorList>
            <consortium name="RefSeq"/>
        </authorList>
    </citation>
    <scope>IDENTIFICATION</scope>
    <source>
        <tissue evidence="3">Whole sample</tissue>
    </source>
</reference>
<name>A0A8B8EDV7_CRAVI</name>
<feature type="transmembrane region" description="Helical" evidence="1">
    <location>
        <begin position="9"/>
        <end position="35"/>
    </location>
</feature>
<proteinExistence type="predicted"/>
<keyword evidence="1" id="KW-0472">Membrane</keyword>
<keyword evidence="2" id="KW-1185">Reference proteome</keyword>
<dbReference type="KEGG" id="cvn:111134251"/>
<dbReference type="AlphaFoldDB" id="A0A8B8EDV7"/>
<evidence type="ECO:0000256" key="1">
    <source>
        <dbReference type="SAM" id="Phobius"/>
    </source>
</evidence>
<evidence type="ECO:0000313" key="2">
    <source>
        <dbReference type="Proteomes" id="UP000694844"/>
    </source>
</evidence>
<dbReference type="GeneID" id="111134251"/>
<dbReference type="OrthoDB" id="6200070at2759"/>